<dbReference type="Proteomes" id="UP000219914">
    <property type="component" value="Unassembled WGS sequence"/>
</dbReference>
<dbReference type="EMBL" id="JAVLSF010000015">
    <property type="protein sequence ID" value="MDR9775580.1"/>
    <property type="molecule type" value="Genomic_DNA"/>
</dbReference>
<protein>
    <submittedName>
        <fullName evidence="1">Uncharacterized protein</fullName>
    </submittedName>
</protein>
<sequence>MIDMMTIAGTLGYRHRRGPSGDKTEEDRFYAEFGDNGLIRFASWLTSLDLMLKRVASKGLRRKAAAQSCDSCGCVPQATFLAPR</sequence>
<evidence type="ECO:0000313" key="3">
    <source>
        <dbReference type="Proteomes" id="UP000219914"/>
    </source>
</evidence>
<organism evidence="1 4">
    <name type="scientific">Rhizobium hidalgonense</name>
    <dbReference type="NCBI Taxonomy" id="1538159"/>
    <lineage>
        <taxon>Bacteria</taxon>
        <taxon>Pseudomonadati</taxon>
        <taxon>Pseudomonadota</taxon>
        <taxon>Alphaproteobacteria</taxon>
        <taxon>Hyphomicrobiales</taxon>
        <taxon>Rhizobiaceae</taxon>
        <taxon>Rhizobium/Agrobacterium group</taxon>
        <taxon>Rhizobium</taxon>
    </lineage>
</organism>
<dbReference type="AlphaFoldDB" id="A0A2A6KAM9"/>
<reference evidence="1" key="2">
    <citation type="submission" date="2023-04" db="EMBL/GenBank/DDBJ databases">
        <title>Genomic characterization of faba bean (Vicia faba) microsymbionts in Mexican soils.</title>
        <authorList>
            <person name="Rivera Orduna F.N."/>
            <person name="Guevara-Luna J."/>
            <person name="Yan J."/>
            <person name="Arroyo-Herrera I."/>
            <person name="Li Y."/>
            <person name="Vasquez-Murrieta M.S."/>
            <person name="Wang E.T."/>
        </authorList>
    </citation>
    <scope>NUCLEOTIDE SEQUENCE</scope>
    <source>
        <strain evidence="1">CH26</strain>
    </source>
</reference>
<evidence type="ECO:0000313" key="2">
    <source>
        <dbReference type="EMBL" id="PDT21472.1"/>
    </source>
</evidence>
<comment type="caution">
    <text evidence="1">The sequence shown here is derived from an EMBL/GenBank/DDBJ whole genome shotgun (WGS) entry which is preliminary data.</text>
</comment>
<keyword evidence="3" id="KW-1185">Reference proteome</keyword>
<accession>A0A2A6KAM9</accession>
<reference evidence="2 3" key="1">
    <citation type="submission" date="2017-09" db="EMBL/GenBank/DDBJ databases">
        <title>Comparative genomics of rhizobia isolated from Phaseolus vulgaris in China.</title>
        <authorList>
            <person name="Tong W."/>
        </authorList>
    </citation>
    <scope>NUCLEOTIDE SEQUENCE [LARGE SCALE GENOMIC DNA]</scope>
    <source>
        <strain evidence="2 3">FH14</strain>
    </source>
</reference>
<evidence type="ECO:0000313" key="4">
    <source>
        <dbReference type="Proteomes" id="UP001268610"/>
    </source>
</evidence>
<proteinExistence type="predicted"/>
<evidence type="ECO:0000313" key="1">
    <source>
        <dbReference type="EMBL" id="MDR9775580.1"/>
    </source>
</evidence>
<dbReference type="Proteomes" id="UP001268610">
    <property type="component" value="Unassembled WGS sequence"/>
</dbReference>
<dbReference type="EMBL" id="NWSY01000017">
    <property type="protein sequence ID" value="PDT21472.1"/>
    <property type="molecule type" value="Genomic_DNA"/>
</dbReference>
<name>A0A2A6KAM9_9HYPH</name>
<dbReference type="RefSeq" id="WP_097535654.1">
    <property type="nucleotide sequence ID" value="NZ_JAVLSD010000013.1"/>
</dbReference>
<gene>
    <name evidence="2" type="ORF">CO674_21290</name>
    <name evidence="1" type="ORF">RJJ65_23550</name>
</gene>